<dbReference type="InterPro" id="IPR004045">
    <property type="entry name" value="Glutathione_S-Trfase_N"/>
</dbReference>
<accession>A0AAU9JPG5</accession>
<dbReference type="GO" id="GO:0005737">
    <property type="term" value="C:cytoplasm"/>
    <property type="evidence" value="ECO:0007669"/>
    <property type="project" value="UniProtKB-SubCell"/>
</dbReference>
<evidence type="ECO:0000313" key="6">
    <source>
        <dbReference type="Proteomes" id="UP001162131"/>
    </source>
</evidence>
<comment type="caution">
    <text evidence="5">The sequence shown here is derived from an EMBL/GenBank/DDBJ whole genome shotgun (WGS) entry which is preliminary data.</text>
</comment>
<dbReference type="PANTHER" id="PTHR43917">
    <property type="match status" value="1"/>
</dbReference>
<dbReference type="AlphaFoldDB" id="A0AAU9JPG5"/>
<keyword evidence="2" id="KW-0963">Cytoplasm</keyword>
<dbReference type="SFLD" id="SFLDG00358">
    <property type="entry name" value="Main_(cytGST)"/>
    <property type="match status" value="1"/>
</dbReference>
<gene>
    <name evidence="5" type="ORF">BSTOLATCC_MIC34275</name>
</gene>
<sequence>MSSASSIQNSTDPNRVILYMDYISQPCRAVLAYMMINQIPYEIREIRIFKGQTLTDEFKAISPTQKLPTIVHQGFTLVESHAILTYLASVFPVDEQWYPRDPKIRAQIDCYLHWHHANIRHAVSSFLYHKKILPKITGQQISEELEKEFLRSQHLSFKFIENILKQGLYVGRTQRPSIADISCYCEAIQLYLVNFNYEKYPEICRWMREIGEIPAIKEASKPFFKIVQRVKL</sequence>
<dbReference type="PROSITE" id="PS50404">
    <property type="entry name" value="GST_NTER"/>
    <property type="match status" value="1"/>
</dbReference>
<reference evidence="5" key="1">
    <citation type="submission" date="2021-09" db="EMBL/GenBank/DDBJ databases">
        <authorList>
            <consortium name="AG Swart"/>
            <person name="Singh M."/>
            <person name="Singh A."/>
            <person name="Seah K."/>
            <person name="Emmerich C."/>
        </authorList>
    </citation>
    <scope>NUCLEOTIDE SEQUENCE</scope>
    <source>
        <strain evidence="5">ATCC30299</strain>
    </source>
</reference>
<dbReference type="PROSITE" id="PS50405">
    <property type="entry name" value="GST_CTER"/>
    <property type="match status" value="1"/>
</dbReference>
<dbReference type="EMBL" id="CAJZBQ010000034">
    <property type="protein sequence ID" value="CAG9323626.1"/>
    <property type="molecule type" value="Genomic_DNA"/>
</dbReference>
<feature type="domain" description="GST C-terminal" evidence="4">
    <location>
        <begin position="101"/>
        <end position="232"/>
    </location>
</feature>
<evidence type="ECO:0000259" key="4">
    <source>
        <dbReference type="PROSITE" id="PS50405"/>
    </source>
</evidence>
<dbReference type="Proteomes" id="UP001162131">
    <property type="component" value="Unassembled WGS sequence"/>
</dbReference>
<dbReference type="InterPro" id="IPR051369">
    <property type="entry name" value="GST_Theta"/>
</dbReference>
<name>A0AAU9JPG5_9CILI</name>
<dbReference type="PANTHER" id="PTHR43917:SF8">
    <property type="entry name" value="GH16740P-RELATED"/>
    <property type="match status" value="1"/>
</dbReference>
<feature type="domain" description="GST N-terminal" evidence="3">
    <location>
        <begin position="14"/>
        <end position="95"/>
    </location>
</feature>
<dbReference type="SUPFAM" id="SSF52833">
    <property type="entry name" value="Thioredoxin-like"/>
    <property type="match status" value="1"/>
</dbReference>
<dbReference type="SUPFAM" id="SSF47616">
    <property type="entry name" value="GST C-terminal domain-like"/>
    <property type="match status" value="1"/>
</dbReference>
<evidence type="ECO:0008006" key="7">
    <source>
        <dbReference type="Google" id="ProtNLM"/>
    </source>
</evidence>
<dbReference type="GO" id="GO:0004364">
    <property type="term" value="F:glutathione transferase activity"/>
    <property type="evidence" value="ECO:0007669"/>
    <property type="project" value="TreeGrafter"/>
</dbReference>
<evidence type="ECO:0000259" key="3">
    <source>
        <dbReference type="PROSITE" id="PS50404"/>
    </source>
</evidence>
<dbReference type="InterPro" id="IPR004046">
    <property type="entry name" value="GST_C"/>
</dbReference>
<dbReference type="FunFam" id="3.40.30.10:FF:000176">
    <property type="entry name" value="Glutathione S-transferase theta-1"/>
    <property type="match status" value="1"/>
</dbReference>
<evidence type="ECO:0000256" key="1">
    <source>
        <dbReference type="ARBA" id="ARBA00004496"/>
    </source>
</evidence>
<proteinExistence type="predicted"/>
<dbReference type="InterPro" id="IPR036282">
    <property type="entry name" value="Glutathione-S-Trfase_C_sf"/>
</dbReference>
<dbReference type="Gene3D" id="1.20.1050.10">
    <property type="match status" value="1"/>
</dbReference>
<dbReference type="Pfam" id="PF00043">
    <property type="entry name" value="GST_C"/>
    <property type="match status" value="1"/>
</dbReference>
<dbReference type="Gene3D" id="3.40.30.10">
    <property type="entry name" value="Glutaredoxin"/>
    <property type="match status" value="1"/>
</dbReference>
<evidence type="ECO:0000256" key="2">
    <source>
        <dbReference type="ARBA" id="ARBA00022490"/>
    </source>
</evidence>
<organism evidence="5 6">
    <name type="scientific">Blepharisma stoltei</name>
    <dbReference type="NCBI Taxonomy" id="1481888"/>
    <lineage>
        <taxon>Eukaryota</taxon>
        <taxon>Sar</taxon>
        <taxon>Alveolata</taxon>
        <taxon>Ciliophora</taxon>
        <taxon>Postciliodesmatophora</taxon>
        <taxon>Heterotrichea</taxon>
        <taxon>Heterotrichida</taxon>
        <taxon>Blepharismidae</taxon>
        <taxon>Blepharisma</taxon>
    </lineage>
</organism>
<keyword evidence="6" id="KW-1185">Reference proteome</keyword>
<protein>
    <recommendedName>
        <fullName evidence="7">Glutathione S-transferase</fullName>
    </recommendedName>
</protein>
<dbReference type="GO" id="GO:0006749">
    <property type="term" value="P:glutathione metabolic process"/>
    <property type="evidence" value="ECO:0007669"/>
    <property type="project" value="TreeGrafter"/>
</dbReference>
<comment type="subcellular location">
    <subcellularLocation>
        <location evidence="1">Cytoplasm</location>
    </subcellularLocation>
</comment>
<dbReference type="SFLD" id="SFLDS00019">
    <property type="entry name" value="Glutathione_Transferase_(cytos"/>
    <property type="match status" value="1"/>
</dbReference>
<dbReference type="InterPro" id="IPR010987">
    <property type="entry name" value="Glutathione-S-Trfase_C-like"/>
</dbReference>
<dbReference type="Pfam" id="PF13417">
    <property type="entry name" value="GST_N_3"/>
    <property type="match status" value="1"/>
</dbReference>
<dbReference type="InterPro" id="IPR040079">
    <property type="entry name" value="Glutathione_S-Trfase"/>
</dbReference>
<dbReference type="InterPro" id="IPR036249">
    <property type="entry name" value="Thioredoxin-like_sf"/>
</dbReference>
<evidence type="ECO:0000313" key="5">
    <source>
        <dbReference type="EMBL" id="CAG9323626.1"/>
    </source>
</evidence>